<sequence>MEEEEDDKSLAPRSSQKPSVSPVTEGMSTNRRVPFHNRGSTLKRRRKKEKEAPLNQKISSYNREPSVEALNSQC</sequence>
<name>A0A7T8QVE5_CALRO</name>
<dbReference type="Proteomes" id="UP000595437">
    <property type="component" value="Chromosome 1"/>
</dbReference>
<evidence type="ECO:0000313" key="3">
    <source>
        <dbReference type="Proteomes" id="UP000595437"/>
    </source>
</evidence>
<gene>
    <name evidence="2" type="ORF">FKW44_001157</name>
</gene>
<dbReference type="AlphaFoldDB" id="A0A7T8QVE5"/>
<feature type="region of interest" description="Disordered" evidence="1">
    <location>
        <begin position="1"/>
        <end position="74"/>
    </location>
</feature>
<dbReference type="EMBL" id="CP045890">
    <property type="protein sequence ID" value="QQP56478.1"/>
    <property type="molecule type" value="Genomic_DNA"/>
</dbReference>
<feature type="compositionally biased region" description="Polar residues" evidence="1">
    <location>
        <begin position="12"/>
        <end position="31"/>
    </location>
</feature>
<reference evidence="3" key="1">
    <citation type="submission" date="2021-01" db="EMBL/GenBank/DDBJ databases">
        <title>Caligus Genome Assembly.</title>
        <authorList>
            <person name="Gallardo-Escarate C."/>
        </authorList>
    </citation>
    <scope>NUCLEOTIDE SEQUENCE [LARGE SCALE GENOMIC DNA]</scope>
</reference>
<evidence type="ECO:0000256" key="1">
    <source>
        <dbReference type="SAM" id="MobiDB-lite"/>
    </source>
</evidence>
<organism evidence="2 3">
    <name type="scientific">Caligus rogercresseyi</name>
    <name type="common">Sea louse</name>
    <dbReference type="NCBI Taxonomy" id="217165"/>
    <lineage>
        <taxon>Eukaryota</taxon>
        <taxon>Metazoa</taxon>
        <taxon>Ecdysozoa</taxon>
        <taxon>Arthropoda</taxon>
        <taxon>Crustacea</taxon>
        <taxon>Multicrustacea</taxon>
        <taxon>Hexanauplia</taxon>
        <taxon>Copepoda</taxon>
        <taxon>Siphonostomatoida</taxon>
        <taxon>Caligidae</taxon>
        <taxon>Caligus</taxon>
    </lineage>
</organism>
<protein>
    <submittedName>
        <fullName evidence="2">Uncharacterized protein</fullName>
    </submittedName>
</protein>
<accession>A0A7T8QVE5</accession>
<feature type="compositionally biased region" description="Polar residues" evidence="1">
    <location>
        <begin position="56"/>
        <end position="74"/>
    </location>
</feature>
<evidence type="ECO:0000313" key="2">
    <source>
        <dbReference type="EMBL" id="QQP56478.1"/>
    </source>
</evidence>
<keyword evidence="3" id="KW-1185">Reference proteome</keyword>
<proteinExistence type="predicted"/>